<gene>
    <name evidence="1" type="ORF">NOXIFER_15</name>
</gene>
<accession>A0A1Y0SZS9</accession>
<dbReference type="EMBL" id="MF063068">
    <property type="protein sequence ID" value="ARV77186.1"/>
    <property type="molecule type" value="Genomic_DNA"/>
</dbReference>
<protein>
    <submittedName>
        <fullName evidence="1">Uncharacterized protein</fullName>
    </submittedName>
</protein>
<evidence type="ECO:0000313" key="1">
    <source>
        <dbReference type="EMBL" id="ARV77186.1"/>
    </source>
</evidence>
<dbReference type="Proteomes" id="UP000224829">
    <property type="component" value="Segment"/>
</dbReference>
<organism evidence="1 2">
    <name type="scientific">Pseudomonas phage Noxifer</name>
    <dbReference type="NCBI Taxonomy" id="2006684"/>
    <lineage>
        <taxon>Viruses</taxon>
        <taxon>Duplodnaviria</taxon>
        <taxon>Heunggongvirae</taxon>
        <taxon>Uroviricota</taxon>
        <taxon>Caudoviricetes</taxon>
        <taxon>Chimalliviridae</taxon>
        <taxon>Noxifervirus</taxon>
        <taxon>Noxifervirus noxifer</taxon>
    </lineage>
</organism>
<reference evidence="1 2" key="1">
    <citation type="submission" date="2017-05" db="EMBL/GenBank/DDBJ databases">
        <authorList>
            <person name="Song R."/>
            <person name="Chenine A.L."/>
            <person name="Ruprecht R.M."/>
        </authorList>
    </citation>
    <scope>NUCLEOTIDE SEQUENCE [LARGE SCALE GENOMIC DNA]</scope>
</reference>
<proteinExistence type="predicted"/>
<sequence>MSTPFVKVDTTTITTVKCKCPLCGKHEWTVSHLFESAAKQKEGFYPVYWSCDKCRAKFDIRVYADQHIEMSQTGVEENPFLPTVVLLRSNTGDNQERPIYAVVRGGTHKDALDKEKAERFSSHLDYHYNEGTCPTNWWRDTICLIQEQDEDPHGCFEFVGVLDEAELLAKLKAMPDADQRHADDPKEYIGDNVRLIFPLLFEDGETFDAESVMRDILAAPVPTNVQKVIAQGSMDQQQPADGDVVVDFGDTTKQMNNARAWRELFLRLERRELVEQFKIHCALTQDMAEALVQSKVAEAHPAQFDAVEWFMNHHNIPGFDAVDPLRVPKQSLASAIGEAEVKLGRGLIDIYGSSSGFLLMPSVDTIEDEIPPMSQAFHDKVAAEGGVITANGIVPKESLAQATGEAEVRQSTAITIEPFNHADQE</sequence>
<evidence type="ECO:0000313" key="2">
    <source>
        <dbReference type="Proteomes" id="UP000224829"/>
    </source>
</evidence>
<keyword evidence="2" id="KW-1185">Reference proteome</keyword>
<name>A0A1Y0SZS9_9CAUD</name>